<feature type="region of interest" description="Disordered" evidence="2">
    <location>
        <begin position="812"/>
        <end position="896"/>
    </location>
</feature>
<dbReference type="AlphaFoldDB" id="A0A1D1V1E8"/>
<proteinExistence type="predicted"/>
<feature type="compositionally biased region" description="Low complexity" evidence="2">
    <location>
        <begin position="254"/>
        <end position="265"/>
    </location>
</feature>
<dbReference type="PANTHER" id="PTHR13817:SF173">
    <property type="entry name" value="FRAZZLED"/>
    <property type="match status" value="1"/>
</dbReference>
<dbReference type="EMBL" id="BDGG01000002">
    <property type="protein sequence ID" value="GAU93782.1"/>
    <property type="molecule type" value="Genomic_DNA"/>
</dbReference>
<dbReference type="InterPro" id="IPR050964">
    <property type="entry name" value="Striated_Muscle_Regulatory"/>
</dbReference>
<evidence type="ECO:0000313" key="4">
    <source>
        <dbReference type="EMBL" id="GAU93782.1"/>
    </source>
</evidence>
<reference evidence="4 5" key="1">
    <citation type="journal article" date="2016" name="Nat. Commun.">
        <title>Extremotolerant tardigrade genome and improved radiotolerance of human cultured cells by tardigrade-unique protein.</title>
        <authorList>
            <person name="Hashimoto T."/>
            <person name="Horikawa D.D."/>
            <person name="Saito Y."/>
            <person name="Kuwahara H."/>
            <person name="Kozuka-Hata H."/>
            <person name="Shin-I T."/>
            <person name="Minakuchi Y."/>
            <person name="Ohishi K."/>
            <person name="Motoyama A."/>
            <person name="Aizu T."/>
            <person name="Enomoto A."/>
            <person name="Kondo K."/>
            <person name="Tanaka S."/>
            <person name="Hara Y."/>
            <person name="Koshikawa S."/>
            <person name="Sagara H."/>
            <person name="Miura T."/>
            <person name="Yokobori S."/>
            <person name="Miyagawa K."/>
            <person name="Suzuki Y."/>
            <person name="Kubo T."/>
            <person name="Oyama M."/>
            <person name="Kohara Y."/>
            <person name="Fujiyama A."/>
            <person name="Arakawa K."/>
            <person name="Katayama T."/>
            <person name="Toyoda A."/>
            <person name="Kunieda T."/>
        </authorList>
    </citation>
    <scope>NUCLEOTIDE SEQUENCE [LARGE SCALE GENOMIC DNA]</scope>
    <source>
        <strain evidence="4 5">YOKOZUNA-1</strain>
    </source>
</reference>
<comment type="caution">
    <text evidence="4">The sequence shown here is derived from an EMBL/GenBank/DDBJ whole genome shotgun (WGS) entry which is preliminary data.</text>
</comment>
<organism evidence="4 5">
    <name type="scientific">Ramazzottius varieornatus</name>
    <name type="common">Water bear</name>
    <name type="synonym">Tardigrade</name>
    <dbReference type="NCBI Taxonomy" id="947166"/>
    <lineage>
        <taxon>Eukaryota</taxon>
        <taxon>Metazoa</taxon>
        <taxon>Ecdysozoa</taxon>
        <taxon>Tardigrada</taxon>
        <taxon>Eutardigrada</taxon>
        <taxon>Parachela</taxon>
        <taxon>Hypsibioidea</taxon>
        <taxon>Ramazzottiidae</taxon>
        <taxon>Ramazzottius</taxon>
    </lineage>
</organism>
<dbReference type="OrthoDB" id="5982258at2759"/>
<feature type="region of interest" description="Disordered" evidence="2">
    <location>
        <begin position="123"/>
        <end position="267"/>
    </location>
</feature>
<dbReference type="InterPro" id="IPR003961">
    <property type="entry name" value="FN3_dom"/>
</dbReference>
<evidence type="ECO:0000256" key="2">
    <source>
        <dbReference type="SAM" id="MobiDB-lite"/>
    </source>
</evidence>
<feature type="domain" description="Fibronectin type-III" evidence="3">
    <location>
        <begin position="291"/>
        <end position="389"/>
    </location>
</feature>
<feature type="compositionally biased region" description="Polar residues" evidence="2">
    <location>
        <begin position="187"/>
        <end position="214"/>
    </location>
</feature>
<feature type="region of interest" description="Disordered" evidence="2">
    <location>
        <begin position="388"/>
        <end position="413"/>
    </location>
</feature>
<dbReference type="PANTHER" id="PTHR13817">
    <property type="entry name" value="TITIN"/>
    <property type="match status" value="1"/>
</dbReference>
<evidence type="ECO:0000313" key="5">
    <source>
        <dbReference type="Proteomes" id="UP000186922"/>
    </source>
</evidence>
<feature type="compositionally biased region" description="Low complexity" evidence="2">
    <location>
        <begin position="699"/>
        <end position="720"/>
    </location>
</feature>
<feature type="domain" description="Fibronectin type-III" evidence="3">
    <location>
        <begin position="736"/>
        <end position="830"/>
    </location>
</feature>
<dbReference type="InterPro" id="IPR013783">
    <property type="entry name" value="Ig-like_fold"/>
</dbReference>
<feature type="region of interest" description="Disordered" evidence="2">
    <location>
        <begin position="699"/>
        <end position="743"/>
    </location>
</feature>
<feature type="compositionally biased region" description="Polar residues" evidence="2">
    <location>
        <begin position="222"/>
        <end position="244"/>
    </location>
</feature>
<evidence type="ECO:0000256" key="1">
    <source>
        <dbReference type="ARBA" id="ARBA00022737"/>
    </source>
</evidence>
<dbReference type="Gene3D" id="2.60.40.10">
    <property type="entry name" value="Immunoglobulins"/>
    <property type="match status" value="3"/>
</dbReference>
<feature type="compositionally biased region" description="Basic and acidic residues" evidence="2">
    <location>
        <begin position="861"/>
        <end position="879"/>
    </location>
</feature>
<dbReference type="SUPFAM" id="SSF49265">
    <property type="entry name" value="Fibronectin type III"/>
    <property type="match status" value="2"/>
</dbReference>
<dbReference type="Pfam" id="PF00041">
    <property type="entry name" value="fn3"/>
    <property type="match status" value="3"/>
</dbReference>
<evidence type="ECO:0000259" key="3">
    <source>
        <dbReference type="PROSITE" id="PS50853"/>
    </source>
</evidence>
<name>A0A1D1V1E8_RAMVA</name>
<feature type="domain" description="Fibronectin type-III" evidence="3">
    <location>
        <begin position="394"/>
        <end position="492"/>
    </location>
</feature>
<feature type="region of interest" description="Disordered" evidence="2">
    <location>
        <begin position="527"/>
        <end position="564"/>
    </location>
</feature>
<feature type="compositionally biased region" description="Low complexity" evidence="2">
    <location>
        <begin position="123"/>
        <end position="186"/>
    </location>
</feature>
<gene>
    <name evidence="4" type="primary">RvY_05668-1</name>
    <name evidence="4" type="synonym">RvY_05668.1</name>
    <name evidence="4" type="ORF">RvY_05668</name>
</gene>
<accession>A0A1D1V1E8</accession>
<dbReference type="PROSITE" id="PS50853">
    <property type="entry name" value="FN3"/>
    <property type="match status" value="3"/>
</dbReference>
<dbReference type="CDD" id="cd00063">
    <property type="entry name" value="FN3"/>
    <property type="match status" value="3"/>
</dbReference>
<sequence>MELSFYTYFFTVFLSQYSCQVTHLYGTVRPRSTGLLGYVTLEPTSTTTARSVDRDVHPTTGLYSAYNYDNTNNRDRDVQATTGLYSAYNYEDTNNRDQYDNRGSAWDTYQTTRAPEDYDAYARRYSSSSSSGQSPYQGASSYSSASGQGVRVGGSASSSSSSQSGQPSYGSSSSYSSASRGYGQQSPSTAYDSRYGQPSQSAAYDSRYGQQAPQQPAYDSRYGQQAPLQSYGQSYDSRYSQPSPSGRYDQYGTSQSSQDSRYDQYGRPVDPRYNVAYRQPATPAVDYSLYPPTLKSLVLSESSMYLFWVDPGLQGKKDSENSTKYVIKYNSLQPSADGRQEEQQVEVSGKHHQINQLQPGADYSFSIKANRNGQETGWSAPVSNRTLEALPTGAPSNVRADPTDRDATIKISPPEGFAGNIRSYLILYAPSGGGQEPRVWSEQTVPAAYSGETTFVLRNLKPAEEYFYTIQATNSRGSSPFTEITSFKTSGYPSYGTGSSFGYNTPAPAQPYPGADQYPGYSSGYNTPPPAQPYPGAGDTYPGYNSGYDSQYGQDQYGRPAAEATTEDYWSRYRTEQPRASENTPDQWGNYPEEYQTTTEDYWSRYPTAAPVDDGNHDSRYQTAYPGYEANTPDYYGRYAGQQTTPDYWAARYPATTPPSREDAYGRTGLMGTVTAAPQTTDIYWSPYWGAATEPSRAATAAPSWSGGSSAGGSAWSGSSSSGGGRHSATPGGPDPPTDVRVDSLEDPTEALVTFTPSVSSGINNYEVYYSYDPYAADDLWQVDTAPGDENQLILVRLTPGTPVYMKVRAKSARGNSEFSQVVPFQSSSGQAAETAGSAAHSSDNRQEGEAPQDPYASQRGTEDHATGDSNHDADHDATDTADEDPDAAHTRNSRT</sequence>
<keyword evidence="5" id="KW-1185">Reference proteome</keyword>
<dbReference type="STRING" id="947166.A0A1D1V1E8"/>
<dbReference type="SMART" id="SM00060">
    <property type="entry name" value="FN3"/>
    <property type="match status" value="3"/>
</dbReference>
<keyword evidence="1" id="KW-0677">Repeat</keyword>
<protein>
    <recommendedName>
        <fullName evidence="3">Fibronectin type-III domain-containing protein</fullName>
    </recommendedName>
</protein>
<feature type="compositionally biased region" description="Polar residues" evidence="2">
    <location>
        <begin position="814"/>
        <end position="832"/>
    </location>
</feature>
<dbReference type="InterPro" id="IPR036116">
    <property type="entry name" value="FN3_sf"/>
</dbReference>
<dbReference type="Proteomes" id="UP000186922">
    <property type="component" value="Unassembled WGS sequence"/>
</dbReference>